<dbReference type="GO" id="GO:0003723">
    <property type="term" value="F:RNA binding"/>
    <property type="evidence" value="ECO:0007669"/>
    <property type="project" value="InterPro"/>
</dbReference>
<keyword evidence="4" id="KW-1185">Reference proteome</keyword>
<keyword evidence="1" id="KW-0677">Repeat</keyword>
<name>A0A498I3Q2_MALDO</name>
<dbReference type="Gene3D" id="1.25.40.10">
    <property type="entry name" value="Tetratricopeptide repeat domain"/>
    <property type="match status" value="2"/>
</dbReference>
<evidence type="ECO:0000313" key="4">
    <source>
        <dbReference type="Proteomes" id="UP000290289"/>
    </source>
</evidence>
<dbReference type="InterPro" id="IPR002885">
    <property type="entry name" value="PPR_rpt"/>
</dbReference>
<gene>
    <name evidence="3" type="ORF">DVH24_001684</name>
</gene>
<evidence type="ECO:0000256" key="1">
    <source>
        <dbReference type="ARBA" id="ARBA00022737"/>
    </source>
</evidence>
<dbReference type="Proteomes" id="UP000290289">
    <property type="component" value="Chromosome 13"/>
</dbReference>
<reference evidence="3" key="1">
    <citation type="submission" date="2018-10" db="EMBL/GenBank/DDBJ databases">
        <title>A high-quality apple genome assembly.</title>
        <authorList>
            <person name="Hu J."/>
        </authorList>
    </citation>
    <scope>NUCLEOTIDE SEQUENCE [LARGE SCALE GENOMIC DNA]</scope>
    <source>
        <tissue evidence="3">Young leaf</tissue>
    </source>
</reference>
<accession>A0A498I3Q2</accession>
<proteinExistence type="predicted"/>
<evidence type="ECO:0000256" key="2">
    <source>
        <dbReference type="PROSITE-ProRule" id="PRU00708"/>
    </source>
</evidence>
<protein>
    <recommendedName>
        <fullName evidence="5">Pentacotripeptide-repeat region of PRORP domain-containing protein</fullName>
    </recommendedName>
</protein>
<comment type="caution">
    <text evidence="3">The sequence shown here is derived from an EMBL/GenBank/DDBJ whole genome shotgun (WGS) entry which is preliminary data.</text>
</comment>
<dbReference type="PROSITE" id="PS51375">
    <property type="entry name" value="PPR"/>
    <property type="match status" value="1"/>
</dbReference>
<dbReference type="PANTHER" id="PTHR47926">
    <property type="entry name" value="PENTATRICOPEPTIDE REPEAT-CONTAINING PROTEIN"/>
    <property type="match status" value="1"/>
</dbReference>
<dbReference type="NCBIfam" id="TIGR00756">
    <property type="entry name" value="PPR"/>
    <property type="match status" value="2"/>
</dbReference>
<dbReference type="Pfam" id="PF01535">
    <property type="entry name" value="PPR"/>
    <property type="match status" value="2"/>
</dbReference>
<evidence type="ECO:0000313" key="3">
    <source>
        <dbReference type="EMBL" id="RXH78166.1"/>
    </source>
</evidence>
<feature type="repeat" description="PPR" evidence="2">
    <location>
        <begin position="5"/>
        <end position="39"/>
    </location>
</feature>
<dbReference type="InterPro" id="IPR046960">
    <property type="entry name" value="PPR_At4g14850-like_plant"/>
</dbReference>
<dbReference type="GO" id="GO:0009451">
    <property type="term" value="P:RNA modification"/>
    <property type="evidence" value="ECO:0007669"/>
    <property type="project" value="InterPro"/>
</dbReference>
<sequence length="161" mass="18120">MSERNTVSWTSLICGYARGNLVKEVVSLFFEMVMAGVEPNSVTTVCVISACAKLKDLELSERVCAYLGESGVKVNTLMIFDEYVDKNLLLYNTILSNYVRQGLAREALAVFEMTRQGYIVVRVHNWAILCSESLIKCGDLKSAWQMFNEMPKSDLVSWNTP</sequence>
<dbReference type="Pfam" id="PF13041">
    <property type="entry name" value="PPR_2"/>
    <property type="match status" value="1"/>
</dbReference>
<organism evidence="3 4">
    <name type="scientific">Malus domestica</name>
    <name type="common">Apple</name>
    <name type="synonym">Pyrus malus</name>
    <dbReference type="NCBI Taxonomy" id="3750"/>
    <lineage>
        <taxon>Eukaryota</taxon>
        <taxon>Viridiplantae</taxon>
        <taxon>Streptophyta</taxon>
        <taxon>Embryophyta</taxon>
        <taxon>Tracheophyta</taxon>
        <taxon>Spermatophyta</taxon>
        <taxon>Magnoliopsida</taxon>
        <taxon>eudicotyledons</taxon>
        <taxon>Gunneridae</taxon>
        <taxon>Pentapetalae</taxon>
        <taxon>rosids</taxon>
        <taxon>fabids</taxon>
        <taxon>Rosales</taxon>
        <taxon>Rosaceae</taxon>
        <taxon>Amygdaloideae</taxon>
        <taxon>Maleae</taxon>
        <taxon>Malus</taxon>
    </lineage>
</organism>
<dbReference type="EMBL" id="RDQH01000339">
    <property type="protein sequence ID" value="RXH78166.1"/>
    <property type="molecule type" value="Genomic_DNA"/>
</dbReference>
<dbReference type="InterPro" id="IPR011990">
    <property type="entry name" value="TPR-like_helical_dom_sf"/>
</dbReference>
<dbReference type="AlphaFoldDB" id="A0A498I3Q2"/>
<evidence type="ECO:0008006" key="5">
    <source>
        <dbReference type="Google" id="ProtNLM"/>
    </source>
</evidence>
<dbReference type="STRING" id="3750.A0A498I3Q2"/>